<evidence type="ECO:0000256" key="2">
    <source>
        <dbReference type="ARBA" id="ARBA00022702"/>
    </source>
</evidence>
<evidence type="ECO:0000313" key="6">
    <source>
        <dbReference type="Proteomes" id="UP000825729"/>
    </source>
</evidence>
<dbReference type="AlphaFoldDB" id="A0AAV7EHC3"/>
<name>A0AAV7EHC3_ARIFI</name>
<dbReference type="GO" id="GO:0009506">
    <property type="term" value="C:plasmodesma"/>
    <property type="evidence" value="ECO:0007669"/>
    <property type="project" value="TreeGrafter"/>
</dbReference>
<evidence type="ECO:0000256" key="4">
    <source>
        <dbReference type="ARBA" id="ARBA00023157"/>
    </source>
</evidence>
<dbReference type="EMBL" id="JAINDJ010000005">
    <property type="protein sequence ID" value="KAG9448124.1"/>
    <property type="molecule type" value="Genomic_DNA"/>
</dbReference>
<evidence type="ECO:0000313" key="5">
    <source>
        <dbReference type="EMBL" id="KAG9448124.1"/>
    </source>
</evidence>
<dbReference type="PANTHER" id="PTHR33136:SF89">
    <property type="entry name" value="PROTEIN RALF-LIKE 19"/>
    <property type="match status" value="1"/>
</dbReference>
<reference evidence="5 6" key="1">
    <citation type="submission" date="2021-07" db="EMBL/GenBank/DDBJ databases">
        <title>The Aristolochia fimbriata genome: insights into angiosperm evolution, floral development and chemical biosynthesis.</title>
        <authorList>
            <person name="Jiao Y."/>
        </authorList>
    </citation>
    <scope>NUCLEOTIDE SEQUENCE [LARGE SCALE GENOMIC DNA]</scope>
    <source>
        <strain evidence="5">IBCAS-2021</strain>
        <tissue evidence="5">Leaf</tissue>
    </source>
</reference>
<dbReference type="InterPro" id="IPR008801">
    <property type="entry name" value="RALF"/>
</dbReference>
<comment type="caution">
    <text evidence="5">The sequence shown here is derived from an EMBL/GenBank/DDBJ whole genome shotgun (WGS) entry which is preliminary data.</text>
</comment>
<sequence>MEDQFQLPSSPISPPLSLPPSLLYKEGAGTRTSKGQVHLSVLETYTSPSSPSFVLRQVRASQCVLASLLLRLLLTKKGWFWGDPGSGQHSLIAAYAFFYTTFLFSSSSSSSHLIRLRGSFSSCMALIRVSLMLSMLALAWVAESVPSDISIHSWGLPVLSRSDGGGPSAPTCNGLVGDCIDEDEELLMDSETSRRGLYTAKRFISYGALQKNRVPCNRRGASYYNCRPRGRANPYRRGCSVITRCKRY</sequence>
<comment type="similarity">
    <text evidence="1">Belongs to the plant rapid alkalinization factor (RALF) family.</text>
</comment>
<dbReference type="PANTHER" id="PTHR33136">
    <property type="entry name" value="RAPID ALKALINIZATION FACTOR-LIKE"/>
    <property type="match status" value="1"/>
</dbReference>
<dbReference type="Proteomes" id="UP000825729">
    <property type="component" value="Unassembled WGS sequence"/>
</dbReference>
<dbReference type="Pfam" id="PF05498">
    <property type="entry name" value="RALF"/>
    <property type="match status" value="1"/>
</dbReference>
<dbReference type="GO" id="GO:0019722">
    <property type="term" value="P:calcium-mediated signaling"/>
    <property type="evidence" value="ECO:0007669"/>
    <property type="project" value="TreeGrafter"/>
</dbReference>
<protein>
    <submittedName>
        <fullName evidence="5">Uncharacterized protein</fullName>
    </submittedName>
</protein>
<keyword evidence="4" id="KW-1015">Disulfide bond</keyword>
<accession>A0AAV7EHC3</accession>
<evidence type="ECO:0000256" key="3">
    <source>
        <dbReference type="ARBA" id="ARBA00022729"/>
    </source>
</evidence>
<evidence type="ECO:0000256" key="1">
    <source>
        <dbReference type="ARBA" id="ARBA00009178"/>
    </source>
</evidence>
<dbReference type="GO" id="GO:0005179">
    <property type="term" value="F:hormone activity"/>
    <property type="evidence" value="ECO:0007669"/>
    <property type="project" value="UniProtKB-KW"/>
</dbReference>
<gene>
    <name evidence="5" type="ORF">H6P81_014252</name>
</gene>
<keyword evidence="6" id="KW-1185">Reference proteome</keyword>
<organism evidence="5 6">
    <name type="scientific">Aristolochia fimbriata</name>
    <name type="common">White veined hardy Dutchman's pipe vine</name>
    <dbReference type="NCBI Taxonomy" id="158543"/>
    <lineage>
        <taxon>Eukaryota</taxon>
        <taxon>Viridiplantae</taxon>
        <taxon>Streptophyta</taxon>
        <taxon>Embryophyta</taxon>
        <taxon>Tracheophyta</taxon>
        <taxon>Spermatophyta</taxon>
        <taxon>Magnoliopsida</taxon>
        <taxon>Magnoliidae</taxon>
        <taxon>Piperales</taxon>
        <taxon>Aristolochiaceae</taxon>
        <taxon>Aristolochia</taxon>
    </lineage>
</organism>
<keyword evidence="2" id="KW-0372">Hormone</keyword>
<keyword evidence="3" id="KW-0732">Signal</keyword>
<proteinExistence type="inferred from homology"/>